<feature type="transmembrane region" description="Helical" evidence="8">
    <location>
        <begin position="199"/>
        <end position="219"/>
    </location>
</feature>
<evidence type="ECO:0000256" key="6">
    <source>
        <dbReference type="ARBA" id="ARBA00022989"/>
    </source>
</evidence>
<dbReference type="PRINTS" id="PR01036">
    <property type="entry name" value="TCRTETB"/>
</dbReference>
<dbReference type="eggNOG" id="COG2814">
    <property type="taxonomic scope" value="Bacteria"/>
</dbReference>
<evidence type="ECO:0000313" key="11">
    <source>
        <dbReference type="Proteomes" id="UP000051647"/>
    </source>
</evidence>
<feature type="transmembrane region" description="Helical" evidence="8">
    <location>
        <begin position="12"/>
        <end position="32"/>
    </location>
</feature>
<feature type="transmembrane region" description="Helical" evidence="8">
    <location>
        <begin position="394"/>
        <end position="421"/>
    </location>
</feature>
<dbReference type="RefSeq" id="WP_010625068.1">
    <property type="nucleotide sequence ID" value="NZ_AZFA01000015.1"/>
</dbReference>
<evidence type="ECO:0000256" key="2">
    <source>
        <dbReference type="ARBA" id="ARBA00008537"/>
    </source>
</evidence>
<evidence type="ECO:0000313" key="10">
    <source>
        <dbReference type="EMBL" id="KRL66363.1"/>
    </source>
</evidence>
<feature type="transmembrane region" description="Helical" evidence="8">
    <location>
        <begin position="109"/>
        <end position="127"/>
    </location>
</feature>
<dbReference type="Gene3D" id="1.20.1250.20">
    <property type="entry name" value="MFS general substrate transporter like domains"/>
    <property type="match status" value="1"/>
</dbReference>
<keyword evidence="3" id="KW-0813">Transport</keyword>
<keyword evidence="4" id="KW-1003">Cell membrane</keyword>
<evidence type="ECO:0000256" key="4">
    <source>
        <dbReference type="ARBA" id="ARBA00022475"/>
    </source>
</evidence>
<dbReference type="InterPro" id="IPR036259">
    <property type="entry name" value="MFS_trans_sf"/>
</dbReference>
<feature type="transmembrane region" description="Helical" evidence="8">
    <location>
        <begin position="336"/>
        <end position="355"/>
    </location>
</feature>
<keyword evidence="7 8" id="KW-0472">Membrane</keyword>
<feature type="transmembrane region" description="Helical" evidence="8">
    <location>
        <begin position="80"/>
        <end position="97"/>
    </location>
</feature>
<keyword evidence="6 8" id="KW-1133">Transmembrane helix</keyword>
<comment type="subcellular location">
    <subcellularLocation>
        <location evidence="1">Cell membrane</location>
        <topology evidence="1">Multi-pass membrane protein</topology>
    </subcellularLocation>
</comment>
<evidence type="ECO:0000256" key="7">
    <source>
        <dbReference type="ARBA" id="ARBA00023136"/>
    </source>
</evidence>
<dbReference type="SUPFAM" id="SSF103473">
    <property type="entry name" value="MFS general substrate transporter"/>
    <property type="match status" value="1"/>
</dbReference>
<dbReference type="Gene3D" id="1.20.1720.10">
    <property type="entry name" value="Multidrug resistance protein D"/>
    <property type="match status" value="1"/>
</dbReference>
<feature type="domain" description="Major facilitator superfamily (MFS) profile" evidence="9">
    <location>
        <begin position="14"/>
        <end position="520"/>
    </location>
</feature>
<sequence length="528" mass="58424">METAAKNGHRRWWALTALCLAVFMSLLDSTIVNVALPTIQTELRESYSDLQWIINAYTLAFAMCLLLASKFGDLFGRKKVFMISLSIFTLGSLASALSQTPMQLNWSRMIQGIGGAGMMSLSMTIVAETFDDRERGIAFGVWSSVVGVATALGPVLGGFLIRFFDWRAIFFINLPIGLIALFMSFKFVDETLGIKNEKIDWLGMIFSTAMIFCFVFGLVQKEVHPAWKWSNQNVWLYFVLGAILLILFLITEKLFAEPMIDLTLFKSWSFNGTALASFCLGAGLYAYLTYLTIWMQNYLNYTAEQTGIRQLAIGLMSLIIGPIAGILSNRFAKRRLIAGGLLLIACGLFEIEQVVSMSVTYPDFVIGFIILGIGNAIVNPPLSSAAVESVENKFVGIASGVVNVFRQLGSTFGIVILGMVLNNHYQASIGKQIDNLSVPESARNAITKNFQEAGPVSSHDTLKVVQHYFDQLINGNLLMEDIRRDIFIAFNQGYKTVLLVSIMIVLIGAIIAILTIRDKTKQTNISEE</sequence>
<dbReference type="OrthoDB" id="2321349at2"/>
<dbReference type="EMBL" id="AZFA01000015">
    <property type="protein sequence ID" value="KRL66363.1"/>
    <property type="molecule type" value="Genomic_DNA"/>
</dbReference>
<dbReference type="InterPro" id="IPR020846">
    <property type="entry name" value="MFS_dom"/>
</dbReference>
<dbReference type="GO" id="GO:0022857">
    <property type="term" value="F:transmembrane transporter activity"/>
    <property type="evidence" value="ECO:0007669"/>
    <property type="project" value="InterPro"/>
</dbReference>
<dbReference type="PANTHER" id="PTHR42718:SF9">
    <property type="entry name" value="MAJOR FACILITATOR SUPERFAMILY MULTIDRUG TRANSPORTER MFSC"/>
    <property type="match status" value="1"/>
</dbReference>
<comment type="similarity">
    <text evidence="2">Belongs to the major facilitator superfamily. EmrB family.</text>
</comment>
<dbReference type="GO" id="GO:0005886">
    <property type="term" value="C:plasma membrane"/>
    <property type="evidence" value="ECO:0007669"/>
    <property type="project" value="UniProtKB-SubCell"/>
</dbReference>
<feature type="transmembrane region" description="Helical" evidence="8">
    <location>
        <begin position="497"/>
        <end position="516"/>
    </location>
</feature>
<feature type="transmembrane region" description="Helical" evidence="8">
    <location>
        <begin position="308"/>
        <end position="327"/>
    </location>
</feature>
<dbReference type="PROSITE" id="PS50850">
    <property type="entry name" value="MFS"/>
    <property type="match status" value="1"/>
</dbReference>
<evidence type="ECO:0000256" key="5">
    <source>
        <dbReference type="ARBA" id="ARBA00022692"/>
    </source>
</evidence>
<feature type="transmembrane region" description="Helical" evidence="8">
    <location>
        <begin position="361"/>
        <end position="382"/>
    </location>
</feature>
<dbReference type="AlphaFoldDB" id="A0A0R1SMZ4"/>
<reference evidence="10 11" key="1">
    <citation type="journal article" date="2015" name="Genome Announc.">
        <title>Expanding the biotechnology potential of lactobacilli through comparative genomics of 213 strains and associated genera.</title>
        <authorList>
            <person name="Sun Z."/>
            <person name="Harris H.M."/>
            <person name="McCann A."/>
            <person name="Guo C."/>
            <person name="Argimon S."/>
            <person name="Zhang W."/>
            <person name="Yang X."/>
            <person name="Jeffery I.B."/>
            <person name="Cooney J.C."/>
            <person name="Kagawa T.F."/>
            <person name="Liu W."/>
            <person name="Song Y."/>
            <person name="Salvetti E."/>
            <person name="Wrobel A."/>
            <person name="Rasinkangas P."/>
            <person name="Parkhill J."/>
            <person name="Rea M.C."/>
            <person name="O'Sullivan O."/>
            <person name="Ritari J."/>
            <person name="Douillard F.P."/>
            <person name="Paul Ross R."/>
            <person name="Yang R."/>
            <person name="Briner A.E."/>
            <person name="Felis G.E."/>
            <person name="de Vos W.M."/>
            <person name="Barrangou R."/>
            <person name="Klaenhammer T.R."/>
            <person name="Caufield P.W."/>
            <person name="Cui Y."/>
            <person name="Zhang H."/>
            <person name="O'Toole P.W."/>
        </authorList>
    </citation>
    <scope>NUCLEOTIDE SEQUENCE [LARGE SCALE GENOMIC DNA]</scope>
    <source>
        <strain evidence="10 11">DSM 14857</strain>
    </source>
</reference>
<evidence type="ECO:0000256" key="3">
    <source>
        <dbReference type="ARBA" id="ARBA00022448"/>
    </source>
</evidence>
<evidence type="ECO:0000256" key="1">
    <source>
        <dbReference type="ARBA" id="ARBA00004651"/>
    </source>
</evidence>
<dbReference type="CDD" id="cd17321">
    <property type="entry name" value="MFS_MMR_MDR_like"/>
    <property type="match status" value="1"/>
</dbReference>
<name>A0A0R1SMZ4_9LACO</name>
<proteinExistence type="inferred from homology"/>
<comment type="caution">
    <text evidence="10">The sequence shown here is derived from an EMBL/GenBank/DDBJ whole genome shotgun (WGS) entry which is preliminary data.</text>
</comment>
<dbReference type="NCBIfam" id="TIGR00711">
    <property type="entry name" value="efflux_EmrB"/>
    <property type="match status" value="1"/>
</dbReference>
<dbReference type="PANTHER" id="PTHR42718">
    <property type="entry name" value="MAJOR FACILITATOR SUPERFAMILY MULTIDRUG TRANSPORTER MFSC"/>
    <property type="match status" value="1"/>
</dbReference>
<feature type="transmembrane region" description="Helical" evidence="8">
    <location>
        <begin position="167"/>
        <end position="187"/>
    </location>
</feature>
<evidence type="ECO:0000259" key="9">
    <source>
        <dbReference type="PROSITE" id="PS50850"/>
    </source>
</evidence>
<feature type="transmembrane region" description="Helical" evidence="8">
    <location>
        <begin position="52"/>
        <end position="68"/>
    </location>
</feature>
<feature type="transmembrane region" description="Helical" evidence="8">
    <location>
        <begin position="234"/>
        <end position="256"/>
    </location>
</feature>
<accession>A0A0R1SMZ4</accession>
<dbReference type="Proteomes" id="UP000051647">
    <property type="component" value="Unassembled WGS sequence"/>
</dbReference>
<feature type="transmembrane region" description="Helical" evidence="8">
    <location>
        <begin position="268"/>
        <end position="288"/>
    </location>
</feature>
<feature type="transmembrane region" description="Helical" evidence="8">
    <location>
        <begin position="139"/>
        <end position="161"/>
    </location>
</feature>
<organism evidence="10 11">
    <name type="scientific">Companilactobacillus versmoldensis DSM 14857 = KCTC 3814</name>
    <dbReference type="NCBI Taxonomy" id="1423815"/>
    <lineage>
        <taxon>Bacteria</taxon>
        <taxon>Bacillati</taxon>
        <taxon>Bacillota</taxon>
        <taxon>Bacilli</taxon>
        <taxon>Lactobacillales</taxon>
        <taxon>Lactobacillaceae</taxon>
        <taxon>Companilactobacillus</taxon>
    </lineage>
</organism>
<dbReference type="InterPro" id="IPR011701">
    <property type="entry name" value="MFS"/>
</dbReference>
<evidence type="ECO:0000256" key="8">
    <source>
        <dbReference type="SAM" id="Phobius"/>
    </source>
</evidence>
<dbReference type="PATRIC" id="fig|1423815.3.peg.642"/>
<keyword evidence="5 8" id="KW-0812">Transmembrane</keyword>
<keyword evidence="11" id="KW-1185">Reference proteome</keyword>
<gene>
    <name evidence="10" type="ORF">FC27_GL000634</name>
</gene>
<dbReference type="Pfam" id="PF07690">
    <property type="entry name" value="MFS_1"/>
    <property type="match status" value="1"/>
</dbReference>
<protein>
    <submittedName>
        <fullName evidence="10">EmrB QacA subfamily drug resistance transporter</fullName>
    </submittedName>
</protein>
<dbReference type="InterPro" id="IPR004638">
    <property type="entry name" value="EmrB-like"/>
</dbReference>